<evidence type="ECO:0000259" key="4">
    <source>
        <dbReference type="Pfam" id="PF01425"/>
    </source>
</evidence>
<dbReference type="InterPro" id="IPR036928">
    <property type="entry name" value="AS_sf"/>
</dbReference>
<dbReference type="RefSeq" id="XP_042998825.1">
    <property type="nucleotide sequence ID" value="XM_043142892.1"/>
</dbReference>
<feature type="active site" description="Charge relay system" evidence="3">
    <location>
        <position position="237"/>
    </location>
</feature>
<proteinExistence type="inferred from homology"/>
<name>A0A8E5MIL4_USTVR</name>
<accession>A0A8E5MIL4</accession>
<dbReference type="Gene3D" id="3.90.1300.10">
    <property type="entry name" value="Amidase signature (AS) domain"/>
    <property type="match status" value="1"/>
</dbReference>
<keyword evidence="2" id="KW-0378">Hydrolase</keyword>
<feature type="active site" description="Acyl-ester intermediate" evidence="3">
    <location>
        <position position="261"/>
    </location>
</feature>
<evidence type="ECO:0000256" key="3">
    <source>
        <dbReference type="PIRSR" id="PIRSR001221-1"/>
    </source>
</evidence>
<dbReference type="PIRSF" id="PIRSF001221">
    <property type="entry name" value="Amidase_fungi"/>
    <property type="match status" value="1"/>
</dbReference>
<dbReference type="AlphaFoldDB" id="A0A8E5MIL4"/>
<dbReference type="GeneID" id="66066172"/>
<dbReference type="EMBL" id="CP072756">
    <property type="protein sequence ID" value="QUC21152.1"/>
    <property type="molecule type" value="Genomic_DNA"/>
</dbReference>
<evidence type="ECO:0000256" key="2">
    <source>
        <dbReference type="ARBA" id="ARBA00022801"/>
    </source>
</evidence>
<feature type="domain" description="Amidase" evidence="4">
    <location>
        <begin position="106"/>
        <end position="560"/>
    </location>
</feature>
<dbReference type="Proteomes" id="UP000027002">
    <property type="component" value="Chromosome 4"/>
</dbReference>
<reference evidence="5" key="1">
    <citation type="submission" date="2020-03" db="EMBL/GenBank/DDBJ databases">
        <title>A mixture of massive structural variations and highly conserved coding sequences in Ustilaginoidea virens genome.</title>
        <authorList>
            <person name="Zhang K."/>
            <person name="Zhao Z."/>
            <person name="Zhang Z."/>
            <person name="Li Y."/>
            <person name="Hsiang T."/>
            <person name="Sun W."/>
        </authorList>
    </citation>
    <scope>NUCLEOTIDE SEQUENCE</scope>
    <source>
        <strain evidence="5">UV-8b</strain>
    </source>
</reference>
<organism evidence="5 6">
    <name type="scientific">Ustilaginoidea virens</name>
    <name type="common">Rice false smut fungus</name>
    <name type="synonym">Villosiclava virens</name>
    <dbReference type="NCBI Taxonomy" id="1159556"/>
    <lineage>
        <taxon>Eukaryota</taxon>
        <taxon>Fungi</taxon>
        <taxon>Dikarya</taxon>
        <taxon>Ascomycota</taxon>
        <taxon>Pezizomycotina</taxon>
        <taxon>Sordariomycetes</taxon>
        <taxon>Hypocreomycetidae</taxon>
        <taxon>Hypocreales</taxon>
        <taxon>Clavicipitaceae</taxon>
        <taxon>Ustilaginoidea</taxon>
    </lineage>
</organism>
<feature type="active site" description="Charge relay system" evidence="3">
    <location>
        <position position="161"/>
    </location>
</feature>
<dbReference type="Pfam" id="PF01425">
    <property type="entry name" value="Amidase"/>
    <property type="match status" value="1"/>
</dbReference>
<protein>
    <recommendedName>
        <fullName evidence="4">Amidase domain-containing protein</fullName>
    </recommendedName>
</protein>
<dbReference type="InterPro" id="IPR023631">
    <property type="entry name" value="Amidase_dom"/>
</dbReference>
<evidence type="ECO:0000313" key="6">
    <source>
        <dbReference type="Proteomes" id="UP000027002"/>
    </source>
</evidence>
<comment type="similarity">
    <text evidence="1">Belongs to the amidase family.</text>
</comment>
<evidence type="ECO:0000313" key="5">
    <source>
        <dbReference type="EMBL" id="QUC21152.1"/>
    </source>
</evidence>
<dbReference type="KEGG" id="uvi:66066172"/>
<dbReference type="SUPFAM" id="SSF75304">
    <property type="entry name" value="Amidase signature (AS) enzymes"/>
    <property type="match status" value="1"/>
</dbReference>
<sequence length="573" mass="63062">MAILSSPFPRSRNIGRFGASDTGTDLPVNGLSWQSLAEYFRAKRAAAIPTRWTIPSLTLNEAIRSTQRPVDLLPRFLSHHEMQITALGAAELASKIRNFELSCIQVAEAFCHRAAVAQQLTNCLTETFFSEAMNQARKLDAILKASGEPVGPLHGVPVSVKDQIIVKGKHTASGYTLHAKGPVKEQDAPIVETLRNAGAVLYCKTNEPQCTMAMEAVNNIYGRTLNPWNSNLGPGGSSGGEGALLGMQGSPLGIGTDVNGSVRVAAAYCGLYGFKPSARRIPTAAREHCMLEQESIASVAGPLGHNVEDLELFLQVACDAKPWLREPLLRMPWRSQIRRMQSQKLAIGIMLCDDVVLPHPYITRVVTETAQKLQAAGHEVLEFKPYEHKKAWDEIQLPLYFADGGRDVKALLAGKEPILASAKRLLDDPNIRERTLHEVRKLNLARDLYRAEYLQHWADTAKATSSGQPMDVLICPAAPTQGTPHEVKTWWGYCSQWNLLDYPSGVLPAGRVRCTDAYPEGYEPANELDEENMKLYDIKLYADLPVTIQVVAPNQEDERLMGAMKVIDAVIRG</sequence>
<dbReference type="OrthoDB" id="6428749at2759"/>
<dbReference type="GO" id="GO:0016787">
    <property type="term" value="F:hydrolase activity"/>
    <property type="evidence" value="ECO:0007669"/>
    <property type="project" value="UniProtKB-KW"/>
</dbReference>
<keyword evidence="6" id="KW-1185">Reference proteome</keyword>
<evidence type="ECO:0000256" key="1">
    <source>
        <dbReference type="ARBA" id="ARBA00009199"/>
    </source>
</evidence>
<gene>
    <name evidence="5" type="ORF">UV8b_05395</name>
</gene>
<dbReference type="PANTHER" id="PTHR46072">
    <property type="entry name" value="AMIDASE-RELATED-RELATED"/>
    <property type="match status" value="1"/>
</dbReference>